<feature type="compositionally biased region" description="Polar residues" evidence="1">
    <location>
        <begin position="1"/>
        <end position="11"/>
    </location>
</feature>
<dbReference type="AlphaFoldDB" id="A0A2N5VDF6"/>
<proteinExistence type="predicted"/>
<dbReference type="EMBL" id="PGCI01000026">
    <property type="protein sequence ID" value="PLW48022.1"/>
    <property type="molecule type" value="Genomic_DNA"/>
</dbReference>
<feature type="compositionally biased region" description="Low complexity" evidence="1">
    <location>
        <begin position="326"/>
        <end position="353"/>
    </location>
</feature>
<feature type="region of interest" description="Disordered" evidence="1">
    <location>
        <begin position="1"/>
        <end position="38"/>
    </location>
</feature>
<name>A0A2N5VDF6_9BASI</name>
<feature type="compositionally biased region" description="Basic and acidic residues" evidence="1">
    <location>
        <begin position="376"/>
        <end position="390"/>
    </location>
</feature>
<evidence type="ECO:0000313" key="2">
    <source>
        <dbReference type="EMBL" id="PLW48022.1"/>
    </source>
</evidence>
<evidence type="ECO:0000256" key="1">
    <source>
        <dbReference type="SAM" id="MobiDB-lite"/>
    </source>
</evidence>
<organism evidence="2 3">
    <name type="scientific">Puccinia coronata f. sp. avenae</name>
    <dbReference type="NCBI Taxonomy" id="200324"/>
    <lineage>
        <taxon>Eukaryota</taxon>
        <taxon>Fungi</taxon>
        <taxon>Dikarya</taxon>
        <taxon>Basidiomycota</taxon>
        <taxon>Pucciniomycotina</taxon>
        <taxon>Pucciniomycetes</taxon>
        <taxon>Pucciniales</taxon>
        <taxon>Pucciniaceae</taxon>
        <taxon>Puccinia</taxon>
    </lineage>
</organism>
<protein>
    <submittedName>
        <fullName evidence="2">Uncharacterized protein</fullName>
    </submittedName>
</protein>
<feature type="compositionally biased region" description="Polar residues" evidence="1">
    <location>
        <begin position="28"/>
        <end position="38"/>
    </location>
</feature>
<comment type="caution">
    <text evidence="2">The sequence shown here is derived from an EMBL/GenBank/DDBJ whole genome shotgun (WGS) entry which is preliminary data.</text>
</comment>
<accession>A0A2N5VDF6</accession>
<gene>
    <name evidence="2" type="ORF">PCASD_03638</name>
</gene>
<feature type="region of interest" description="Disordered" evidence="1">
    <location>
        <begin position="305"/>
        <end position="390"/>
    </location>
</feature>
<dbReference type="Proteomes" id="UP000235392">
    <property type="component" value="Unassembled WGS sequence"/>
</dbReference>
<evidence type="ECO:0000313" key="3">
    <source>
        <dbReference type="Proteomes" id="UP000235392"/>
    </source>
</evidence>
<feature type="region of interest" description="Disordered" evidence="1">
    <location>
        <begin position="55"/>
        <end position="108"/>
    </location>
</feature>
<sequence>MLSNKSSQQGVTLDVGVNAKTRIEVPSSAETGTAGASTEENLVALTLVPASDELASQFQSQATPQRQSKSAKPKGMASQANPCSKSKKVTITPGEPTVGPSTVEENPDPVALDILGASSPAVAPSSPEHIPSNLAAKAPCDQAEPETGKEGTLTLAMEYEKAGNKDQANMFFRIYEKLISAKINPINKASTVTNDLSPLLSKRTIDHITPELSSSANKRIKRPLFDKWQAAALAYQTKKQPSKSDNNGDKAGRYNGYPYPSKWTLTAGEWERLHRSFSTTLKDIVEQCKATVAKFGKLSFINNPYASGGPRANWDPITGEPRPSKNKSQNSSNNNNNGDSNNNCGGDSSRGRGIQSRDGWSNSCGQRDGYNGGHSSFRDDNTCGRDSNNK</sequence>
<reference evidence="2 3" key="1">
    <citation type="submission" date="2017-11" db="EMBL/GenBank/DDBJ databases">
        <title>De novo assembly and phasing of dikaryotic genomes from two isolates of Puccinia coronata f. sp. avenae, the causal agent of oat crown rust.</title>
        <authorList>
            <person name="Miller M.E."/>
            <person name="Zhang Y."/>
            <person name="Omidvar V."/>
            <person name="Sperschneider J."/>
            <person name="Schwessinger B."/>
            <person name="Raley C."/>
            <person name="Palmer J.M."/>
            <person name="Garnica D."/>
            <person name="Upadhyaya N."/>
            <person name="Rathjen J."/>
            <person name="Taylor J.M."/>
            <person name="Park R.F."/>
            <person name="Dodds P.N."/>
            <person name="Hirsch C.D."/>
            <person name="Kianian S.F."/>
            <person name="Figueroa M."/>
        </authorList>
    </citation>
    <scope>NUCLEOTIDE SEQUENCE [LARGE SCALE GENOMIC DNA]</scope>
    <source>
        <strain evidence="2">12SD80</strain>
    </source>
</reference>
<feature type="compositionally biased region" description="Polar residues" evidence="1">
    <location>
        <begin position="55"/>
        <end position="70"/>
    </location>
</feature>
<feature type="region of interest" description="Disordered" evidence="1">
    <location>
        <begin position="236"/>
        <end position="255"/>
    </location>
</feature>